<dbReference type="Gene3D" id="3.40.33.10">
    <property type="entry name" value="CAP"/>
    <property type="match status" value="1"/>
</dbReference>
<dbReference type="InterPro" id="IPR034763">
    <property type="entry name" value="P14a_insect"/>
</dbReference>
<dbReference type="InterPro" id="IPR014044">
    <property type="entry name" value="CAP_dom"/>
</dbReference>
<dbReference type="Pfam" id="PF00188">
    <property type="entry name" value="CAP"/>
    <property type="match status" value="1"/>
</dbReference>
<organism evidence="5 6">
    <name type="scientific">Anopheles albimanus</name>
    <name type="common">New world malaria mosquito</name>
    <dbReference type="NCBI Taxonomy" id="7167"/>
    <lineage>
        <taxon>Eukaryota</taxon>
        <taxon>Metazoa</taxon>
        <taxon>Ecdysozoa</taxon>
        <taxon>Arthropoda</taxon>
        <taxon>Hexapoda</taxon>
        <taxon>Insecta</taxon>
        <taxon>Pterygota</taxon>
        <taxon>Neoptera</taxon>
        <taxon>Endopterygota</taxon>
        <taxon>Diptera</taxon>
        <taxon>Nematocera</taxon>
        <taxon>Culicoidea</taxon>
        <taxon>Culicidae</taxon>
        <taxon>Anophelinae</taxon>
        <taxon>Anopheles</taxon>
    </lineage>
</organism>
<reference evidence="5" key="2">
    <citation type="submission" date="2022-08" db="UniProtKB">
        <authorList>
            <consortium name="EnsemblMetazoa"/>
        </authorList>
    </citation>
    <scope>IDENTIFICATION</scope>
    <source>
        <strain evidence="5">STECLA/ALBI9_A</strain>
    </source>
</reference>
<dbReference type="PIRSF" id="PIRSF038921">
    <property type="entry name" value="P14a"/>
    <property type="match status" value="1"/>
</dbReference>
<keyword evidence="6" id="KW-1185">Reference proteome</keyword>
<dbReference type="AlphaFoldDB" id="A0A182F7W2"/>
<sequence>MFCESSVRYGPRPSWHLLALVMLSGTLVSYGLAADAPAGYCDPSLCYSNHTHIACRNGTDAPEAFGELCPTTTIQLVAMDAVLKERILKLHNGLRAELASGKMEGFAPAERMAALEWDDELAKLAEYNARTCLYSRDECRNTQRYRNVGQNIARKSRPGNVTIDLERAISDLTNKWWQEYVDTNQTVMDDYRQVGEGVHVLNFALMANDRVTKVGCGATRYYNELNKRSYVYYVCNYSHNNVLGQPVYRKGTKCAKCGTPNVCSPTDDGLCAGIGDTIDKEL</sequence>
<evidence type="ECO:0000313" key="5">
    <source>
        <dbReference type="EnsemblMetazoa" id="AALB002582-PA"/>
    </source>
</evidence>
<comment type="subcellular location">
    <subcellularLocation>
        <location evidence="1">Secreted</location>
    </subcellularLocation>
</comment>
<dbReference type="EnsemblMetazoa" id="AALB002582-RA">
    <property type="protein sequence ID" value="AALB002582-PA"/>
    <property type="gene ID" value="AALB002582"/>
</dbReference>
<dbReference type="PANTHER" id="PTHR10334">
    <property type="entry name" value="CYSTEINE-RICH SECRETORY PROTEIN-RELATED"/>
    <property type="match status" value="1"/>
</dbReference>
<keyword evidence="4" id="KW-0732">Signal</keyword>
<dbReference type="VEuPathDB" id="VectorBase:AALB002582"/>
<dbReference type="GO" id="GO:0005576">
    <property type="term" value="C:extracellular region"/>
    <property type="evidence" value="ECO:0007669"/>
    <property type="project" value="UniProtKB-SubCell"/>
</dbReference>
<dbReference type="RefSeq" id="XP_035773702.1">
    <property type="nucleotide sequence ID" value="XM_035917809.1"/>
</dbReference>
<evidence type="ECO:0000256" key="1">
    <source>
        <dbReference type="ARBA" id="ARBA00004613"/>
    </source>
</evidence>
<proteinExistence type="inferred from homology"/>
<dbReference type="InterPro" id="IPR001283">
    <property type="entry name" value="CRISP-related"/>
</dbReference>
<dbReference type="Proteomes" id="UP000069272">
    <property type="component" value="Chromosome 2R"/>
</dbReference>
<dbReference type="SMART" id="SM00198">
    <property type="entry name" value="SCP"/>
    <property type="match status" value="1"/>
</dbReference>
<name>A0A182F7W2_ANOAL</name>
<protein>
    <submittedName>
        <fullName evidence="5">SCP domain-containing protein</fullName>
    </submittedName>
</protein>
<accession>A0A182F7W2</accession>
<dbReference type="VEuPathDB" id="VectorBase:AALB20_030492"/>
<evidence type="ECO:0000256" key="4">
    <source>
        <dbReference type="ARBA" id="ARBA00022729"/>
    </source>
</evidence>
<dbReference type="SUPFAM" id="SSF55797">
    <property type="entry name" value="PR-1-like"/>
    <property type="match status" value="1"/>
</dbReference>
<dbReference type="GeneID" id="118456749"/>
<dbReference type="InterPro" id="IPR035940">
    <property type="entry name" value="CAP_sf"/>
</dbReference>
<comment type="similarity">
    <text evidence="2">Belongs to the CRISP family.</text>
</comment>
<evidence type="ECO:0000313" key="6">
    <source>
        <dbReference type="Proteomes" id="UP000069272"/>
    </source>
</evidence>
<evidence type="ECO:0000256" key="2">
    <source>
        <dbReference type="ARBA" id="ARBA00009923"/>
    </source>
</evidence>
<keyword evidence="3" id="KW-0964">Secreted</keyword>
<dbReference type="CDD" id="cd05380">
    <property type="entry name" value="CAP_euk"/>
    <property type="match status" value="1"/>
</dbReference>
<evidence type="ECO:0000256" key="3">
    <source>
        <dbReference type="ARBA" id="ARBA00022525"/>
    </source>
</evidence>
<reference evidence="5 6" key="1">
    <citation type="journal article" date="2017" name="G3 (Bethesda)">
        <title>The Physical Genome Mapping of Anopheles albimanus Corrected Scaffold Misassemblies and Identified Interarm Rearrangements in Genus Anopheles.</title>
        <authorList>
            <person name="Artemov G.N."/>
            <person name="Peery A.N."/>
            <person name="Jiang X."/>
            <person name="Tu Z."/>
            <person name="Stegniy V.N."/>
            <person name="Sharakhova M.V."/>
            <person name="Sharakhov I.V."/>
        </authorList>
    </citation>
    <scope>NUCLEOTIDE SEQUENCE [LARGE SCALE GENOMIC DNA]</scope>
    <source>
        <strain evidence="5 6">ALBI9_A</strain>
    </source>
</reference>